<sequence length="64" mass="7655">MQSLNLFQEKYDRFSQICQLFLVREIEHGAETVRLQLSLNYKQFLIDKFQTLSNIKPVEALHKL</sequence>
<accession>A0A081BTY2</accession>
<reference evidence="1" key="1">
    <citation type="journal article" date="2015" name="PeerJ">
        <title>First genomic representation of candidate bacterial phylum KSB3 points to enhanced environmental sensing as a trigger of wastewater bulking.</title>
        <authorList>
            <person name="Sekiguchi Y."/>
            <person name="Ohashi A."/>
            <person name="Parks D.H."/>
            <person name="Yamauchi T."/>
            <person name="Tyson G.W."/>
            <person name="Hugenholtz P."/>
        </authorList>
    </citation>
    <scope>NUCLEOTIDE SEQUENCE [LARGE SCALE GENOMIC DNA]</scope>
</reference>
<gene>
    <name evidence="1" type="ORF">U27_02746</name>
</gene>
<organism evidence="1">
    <name type="scientific">Vecturithrix granuli</name>
    <dbReference type="NCBI Taxonomy" id="1499967"/>
    <lineage>
        <taxon>Bacteria</taxon>
        <taxon>Candidatus Moduliflexota</taxon>
        <taxon>Candidatus Vecturitrichia</taxon>
        <taxon>Candidatus Vecturitrichales</taxon>
        <taxon>Candidatus Vecturitrichaceae</taxon>
        <taxon>Candidatus Vecturithrix</taxon>
    </lineage>
</organism>
<keyword evidence="2" id="KW-1185">Reference proteome</keyword>
<dbReference type="EMBL" id="DF820464">
    <property type="protein sequence ID" value="GAK55787.1"/>
    <property type="molecule type" value="Genomic_DNA"/>
</dbReference>
<proteinExistence type="predicted"/>
<evidence type="ECO:0000313" key="2">
    <source>
        <dbReference type="Proteomes" id="UP000030661"/>
    </source>
</evidence>
<dbReference type="HOGENOM" id="CLU_2858593_0_0_0"/>
<protein>
    <submittedName>
        <fullName evidence="1">Uncharacterized protein</fullName>
    </submittedName>
</protein>
<dbReference type="Proteomes" id="UP000030661">
    <property type="component" value="Unassembled WGS sequence"/>
</dbReference>
<name>A0A081BTY2_VECG1</name>
<dbReference type="STRING" id="1499967.U27_02746"/>
<evidence type="ECO:0000313" key="1">
    <source>
        <dbReference type="EMBL" id="GAK55787.1"/>
    </source>
</evidence>
<dbReference type="AlphaFoldDB" id="A0A081BTY2"/>